<dbReference type="PANTHER" id="PTHR44298:SF1">
    <property type="entry name" value="DNAJ HOMOLOG SUBFAMILY B MEMBER 11"/>
    <property type="match status" value="1"/>
</dbReference>
<dbReference type="GO" id="GO:0051604">
    <property type="term" value="P:protein maturation"/>
    <property type="evidence" value="ECO:0007669"/>
    <property type="project" value="TreeGrafter"/>
</dbReference>
<evidence type="ECO:0000256" key="5">
    <source>
        <dbReference type="ARBA" id="ARBA00046194"/>
    </source>
</evidence>
<reference evidence="7" key="2">
    <citation type="submission" date="2025-08" db="UniProtKB">
        <authorList>
            <consortium name="Ensembl"/>
        </authorList>
    </citation>
    <scope>IDENTIFICATION</scope>
</reference>
<dbReference type="GO" id="GO:0051787">
    <property type="term" value="F:misfolded protein binding"/>
    <property type="evidence" value="ECO:0007669"/>
    <property type="project" value="TreeGrafter"/>
</dbReference>
<keyword evidence="8" id="KW-1185">Reference proteome</keyword>
<evidence type="ECO:0000256" key="4">
    <source>
        <dbReference type="ARBA" id="ARBA00042329"/>
    </source>
</evidence>
<dbReference type="AlphaFoldDB" id="A0A8C6NB86"/>
<dbReference type="SUPFAM" id="SSF46565">
    <property type="entry name" value="Chaperone J-domain"/>
    <property type="match status" value="1"/>
</dbReference>
<sequence length="128" mass="14670">MLSFKQYSGTEMDFCKILGMSCSTSIKDVKKAYQKLVLQFCPYKNPDNSWTQRFQDLGAAYKVLSEEKRKQIGTRAPMQTSFHTSLGTFDSCLEVTLANKTGTFSKNRHHCGPEATLEKKFRRLHRSC</sequence>
<evidence type="ECO:0000313" key="7">
    <source>
        <dbReference type="Ensembl" id="ENSMUNP00000010463.2"/>
    </source>
</evidence>
<dbReference type="PANTHER" id="PTHR44298">
    <property type="entry name" value="DNAJ HOMOLOG SUBFAMILY B MEMBER 11"/>
    <property type="match status" value="1"/>
</dbReference>
<dbReference type="PROSITE" id="PS50076">
    <property type="entry name" value="DNAJ_2"/>
    <property type="match status" value="1"/>
</dbReference>
<protein>
    <recommendedName>
        <fullName evidence="1">DnaJ homolog subfamily B member 11</fullName>
    </recommendedName>
    <alternativeName>
        <fullName evidence="3">ER-associated DNAJ</fullName>
    </alternativeName>
    <alternativeName>
        <fullName evidence="4">ER-associated Hsp40 co-chaperone</fullName>
    </alternativeName>
    <alternativeName>
        <fullName evidence="2">Endoplasmic reticulum DNA J domain-containing protein 3</fullName>
    </alternativeName>
</protein>
<evidence type="ECO:0000256" key="3">
    <source>
        <dbReference type="ARBA" id="ARBA00041948"/>
    </source>
</evidence>
<comment type="function">
    <text evidence="5">As a co-chaperone for HSPA5 it is required for proper folding, trafficking or degradation of proteins. Binds directly to both unfolded proteins that are substrates for ERAD and nascent unfolded peptide chains, but dissociates from the HSPA5-unfolded protein complex before folding is completed. May help recruiting HSPA5 and other chaperones to the substrate. Stimulates HSPA5 ATPase activity. It is necessary for maturation and correct trafficking of PKD1.</text>
</comment>
<evidence type="ECO:0000256" key="1">
    <source>
        <dbReference type="ARBA" id="ARBA00039611"/>
    </source>
</evidence>
<evidence type="ECO:0000313" key="8">
    <source>
        <dbReference type="Proteomes" id="UP000694405"/>
    </source>
</evidence>
<dbReference type="CDD" id="cd06257">
    <property type="entry name" value="DnaJ"/>
    <property type="match status" value="1"/>
</dbReference>
<dbReference type="Pfam" id="PF00226">
    <property type="entry name" value="DnaJ"/>
    <property type="match status" value="1"/>
</dbReference>
<dbReference type="Proteomes" id="UP000694405">
    <property type="component" value="Chromosome 4"/>
</dbReference>
<dbReference type="InterPro" id="IPR051736">
    <property type="entry name" value="DnaJ-B11-like"/>
</dbReference>
<dbReference type="InterPro" id="IPR001623">
    <property type="entry name" value="DnaJ_domain"/>
</dbReference>
<dbReference type="GO" id="GO:0051082">
    <property type="term" value="F:unfolded protein binding"/>
    <property type="evidence" value="ECO:0007669"/>
    <property type="project" value="TreeGrafter"/>
</dbReference>
<evidence type="ECO:0000256" key="2">
    <source>
        <dbReference type="ARBA" id="ARBA00041532"/>
    </source>
</evidence>
<dbReference type="SMART" id="SM00271">
    <property type="entry name" value="DnaJ"/>
    <property type="match status" value="1"/>
</dbReference>
<dbReference type="InterPro" id="IPR036869">
    <property type="entry name" value="J_dom_sf"/>
</dbReference>
<reference evidence="7" key="3">
    <citation type="submission" date="2025-09" db="UniProtKB">
        <authorList>
            <consortium name="Ensembl"/>
        </authorList>
    </citation>
    <scope>IDENTIFICATION</scope>
</reference>
<dbReference type="PRINTS" id="PR00625">
    <property type="entry name" value="JDOMAIN"/>
</dbReference>
<proteinExistence type="predicted"/>
<dbReference type="GO" id="GO:0005783">
    <property type="term" value="C:endoplasmic reticulum"/>
    <property type="evidence" value="ECO:0007669"/>
    <property type="project" value="TreeGrafter"/>
</dbReference>
<accession>A0A8C6NB86</accession>
<organism evidence="7 8">
    <name type="scientific">Melopsittacus undulatus</name>
    <name type="common">Budgerigar</name>
    <name type="synonym">Psittacus undulatus</name>
    <dbReference type="NCBI Taxonomy" id="13146"/>
    <lineage>
        <taxon>Eukaryota</taxon>
        <taxon>Metazoa</taxon>
        <taxon>Chordata</taxon>
        <taxon>Craniata</taxon>
        <taxon>Vertebrata</taxon>
        <taxon>Euteleostomi</taxon>
        <taxon>Archelosauria</taxon>
        <taxon>Archosauria</taxon>
        <taxon>Dinosauria</taxon>
        <taxon>Saurischia</taxon>
        <taxon>Theropoda</taxon>
        <taxon>Coelurosauria</taxon>
        <taxon>Aves</taxon>
        <taxon>Neognathae</taxon>
        <taxon>Neoaves</taxon>
        <taxon>Telluraves</taxon>
        <taxon>Australaves</taxon>
        <taxon>Psittaciformes</taxon>
        <taxon>Psittaculidae</taxon>
        <taxon>Melopsittacus</taxon>
    </lineage>
</organism>
<dbReference type="Ensembl" id="ENSMUNT00000012111.2">
    <property type="protein sequence ID" value="ENSMUNP00000010463.2"/>
    <property type="gene ID" value="ENSMUNG00000008262.2"/>
</dbReference>
<accession>A0A8V5GFZ4</accession>
<feature type="domain" description="J" evidence="6">
    <location>
        <begin position="13"/>
        <end position="69"/>
    </location>
</feature>
<reference evidence="7" key="1">
    <citation type="submission" date="2020-03" db="EMBL/GenBank/DDBJ databases">
        <title>Melopsittacus undulatus (budgerigar) genome, bMelUnd1, maternal haplotype with Z.</title>
        <authorList>
            <person name="Gedman G."/>
            <person name="Mountcastle J."/>
            <person name="Haase B."/>
            <person name="Formenti G."/>
            <person name="Wright T."/>
            <person name="Apodaca J."/>
            <person name="Pelan S."/>
            <person name="Chow W."/>
            <person name="Rhie A."/>
            <person name="Howe K."/>
            <person name="Fedrigo O."/>
            <person name="Jarvis E.D."/>
        </authorList>
    </citation>
    <scope>NUCLEOTIDE SEQUENCE [LARGE SCALE GENOMIC DNA]</scope>
</reference>
<dbReference type="Gene3D" id="1.10.287.110">
    <property type="entry name" value="DnaJ domain"/>
    <property type="match status" value="1"/>
</dbReference>
<evidence type="ECO:0000259" key="6">
    <source>
        <dbReference type="PROSITE" id="PS50076"/>
    </source>
</evidence>
<name>A0A8C6NB86_MELUD</name>